<dbReference type="EMBL" id="KZ805471">
    <property type="protein sequence ID" value="PVH96194.1"/>
    <property type="molecule type" value="Genomic_DNA"/>
</dbReference>
<reference evidence="1 2" key="1">
    <citation type="journal article" date="2018" name="Sci. Rep.">
        <title>Comparative genomics provides insights into the lifestyle and reveals functional heterogeneity of dark septate endophytic fungi.</title>
        <authorList>
            <person name="Knapp D.G."/>
            <person name="Nemeth J.B."/>
            <person name="Barry K."/>
            <person name="Hainaut M."/>
            <person name="Henrissat B."/>
            <person name="Johnson J."/>
            <person name="Kuo A."/>
            <person name="Lim J.H.P."/>
            <person name="Lipzen A."/>
            <person name="Nolan M."/>
            <person name="Ohm R.A."/>
            <person name="Tamas L."/>
            <person name="Grigoriev I.V."/>
            <person name="Spatafora J.W."/>
            <person name="Nagy L.G."/>
            <person name="Kovacs G.M."/>
        </authorList>
    </citation>
    <scope>NUCLEOTIDE SEQUENCE [LARGE SCALE GENOMIC DNA]</scope>
    <source>
        <strain evidence="1 2">DSE2036</strain>
    </source>
</reference>
<evidence type="ECO:0000313" key="1">
    <source>
        <dbReference type="EMBL" id="PVH96194.1"/>
    </source>
</evidence>
<dbReference type="Proteomes" id="UP000244855">
    <property type="component" value="Unassembled WGS sequence"/>
</dbReference>
<sequence>MPRHCGDTRSTDQTGFAPRLSELDLSRRNDNPAITAAISAVADYMPALDFPYEPAPISTTVISAFFPPPAEEPLVRKMGNGPFIRDTQEYIDGLRYMSKKCSNLVLFLPPGALTEEIRATSKPDVVVYDHFTSVWELPHLKGRKDEFYGRQIRLCEEGGSRKGLYGEPHSWGAWNAKAFLILEASRIDPFKTTHFAWVDIRLPTMAKAKVPDDCPWPHPQSVAGALNVTPSSDRVVISAMRPLRPIGTAYWHTWLDNGTKTDVFMEDIHAICANLYFGSKLAMARLAKAQLVLMERDLARGYYVGREEFQLSYIHYEFSNLIYVLELSSQKPYTPGVSWFTFLYCYMSELRSWRNLGLDADPITDSNNDTNY</sequence>
<name>A0A2V1DGE6_9PLEO</name>
<gene>
    <name evidence="1" type="ORF">DM02DRAFT_674973</name>
</gene>
<evidence type="ECO:0000313" key="2">
    <source>
        <dbReference type="Proteomes" id="UP000244855"/>
    </source>
</evidence>
<dbReference type="STRING" id="97972.A0A2V1DGE6"/>
<protein>
    <submittedName>
        <fullName evidence="1">Uncharacterized protein</fullName>
    </submittedName>
</protein>
<dbReference type="AlphaFoldDB" id="A0A2V1DGE6"/>
<organism evidence="1 2">
    <name type="scientific">Periconia macrospinosa</name>
    <dbReference type="NCBI Taxonomy" id="97972"/>
    <lineage>
        <taxon>Eukaryota</taxon>
        <taxon>Fungi</taxon>
        <taxon>Dikarya</taxon>
        <taxon>Ascomycota</taxon>
        <taxon>Pezizomycotina</taxon>
        <taxon>Dothideomycetes</taxon>
        <taxon>Pleosporomycetidae</taxon>
        <taxon>Pleosporales</taxon>
        <taxon>Massarineae</taxon>
        <taxon>Periconiaceae</taxon>
        <taxon>Periconia</taxon>
    </lineage>
</organism>
<proteinExistence type="predicted"/>
<accession>A0A2V1DGE6</accession>
<keyword evidence="2" id="KW-1185">Reference proteome</keyword>